<reference evidence="3" key="1">
    <citation type="submission" date="2022-12" db="EMBL/GenBank/DDBJ databases">
        <title>Isolation and characterisation of novel Methanocorpusculum spp. from native Australian herbivores indicates the genus is ancestrally host-associated.</title>
        <authorList>
            <person name="Volmer J.G."/>
            <person name="Soo R.M."/>
            <person name="Evans P.N."/>
            <person name="Hoedt E.C."/>
            <person name="Astorga Alsina A.L."/>
            <person name="Woodcroft B.J."/>
            <person name="Tyson G.W."/>
            <person name="Hugenholtz P."/>
            <person name="Morrison M."/>
        </authorList>
    </citation>
    <scope>NUCLEOTIDE SEQUENCE</scope>
    <source>
        <strain evidence="3">CW153</strain>
    </source>
</reference>
<dbReference type="RefSeq" id="WP_268923788.1">
    <property type="nucleotide sequence ID" value="NZ_JAPTGC010000028.1"/>
</dbReference>
<gene>
    <name evidence="3" type="ORF">O0S09_09725</name>
</gene>
<protein>
    <submittedName>
        <fullName evidence="3">DUF5714 domain-containing protein</fullName>
    </submittedName>
</protein>
<evidence type="ECO:0000259" key="2">
    <source>
        <dbReference type="Pfam" id="PF18978"/>
    </source>
</evidence>
<keyword evidence="4" id="KW-1185">Reference proteome</keyword>
<dbReference type="InterPro" id="IPR043768">
    <property type="entry name" value="DUF5714"/>
</dbReference>
<keyword evidence="1" id="KW-0812">Transmembrane</keyword>
<evidence type="ECO:0000313" key="3">
    <source>
        <dbReference type="EMBL" id="MCZ0863522.1"/>
    </source>
</evidence>
<name>A0ABT4IP22_9EURY</name>
<sequence>MLLYQRLRVSGGAVQMTEPGCLICGAPLRYQETAREMTCALCGRKHAGNAACIHGHFVCDACHAAPAAAVIRSVAMTTASKDPFVIATAMMQSPAVHMHGPEHHILAGAALLAAYQNAGGTIDLPAALDEMIRRGAMVPGGFCGLAGACGAAVSAGMFYSILTKTNPLSTESWGEANLLTAACLTAIGRVGGPRCCKRDTYFSLETAVQHIREQAGIAMEWQKQPRCEFFPRNRECLRERCPYFPQ</sequence>
<keyword evidence="1" id="KW-1133">Transmembrane helix</keyword>
<organism evidence="3 4">
    <name type="scientific">Methanocorpusculum vombati</name>
    <dbReference type="NCBI Taxonomy" id="3002864"/>
    <lineage>
        <taxon>Archaea</taxon>
        <taxon>Methanobacteriati</taxon>
        <taxon>Methanobacteriota</taxon>
        <taxon>Stenosarchaea group</taxon>
        <taxon>Methanomicrobia</taxon>
        <taxon>Methanomicrobiales</taxon>
        <taxon>Methanocorpusculaceae</taxon>
        <taxon>Methanocorpusculum</taxon>
    </lineage>
</organism>
<keyword evidence="1" id="KW-0472">Membrane</keyword>
<feature type="transmembrane region" description="Helical" evidence="1">
    <location>
        <begin position="141"/>
        <end position="162"/>
    </location>
</feature>
<feature type="domain" description="DUF5714" evidence="2">
    <location>
        <begin position="71"/>
        <end position="244"/>
    </location>
</feature>
<evidence type="ECO:0000313" key="4">
    <source>
        <dbReference type="Proteomes" id="UP001141336"/>
    </source>
</evidence>
<dbReference type="Proteomes" id="UP001141336">
    <property type="component" value="Unassembled WGS sequence"/>
</dbReference>
<accession>A0ABT4IP22</accession>
<evidence type="ECO:0000256" key="1">
    <source>
        <dbReference type="SAM" id="Phobius"/>
    </source>
</evidence>
<comment type="caution">
    <text evidence="3">The sequence shown here is derived from an EMBL/GenBank/DDBJ whole genome shotgun (WGS) entry which is preliminary data.</text>
</comment>
<dbReference type="Pfam" id="PF18978">
    <property type="entry name" value="DUF5714"/>
    <property type="match status" value="1"/>
</dbReference>
<dbReference type="EMBL" id="JAPTGC010000028">
    <property type="protein sequence ID" value="MCZ0863522.1"/>
    <property type="molecule type" value="Genomic_DNA"/>
</dbReference>
<proteinExistence type="predicted"/>